<gene>
    <name evidence="1" type="ORF">O181_001357</name>
</gene>
<accession>A0A9Q3BAM9</accession>
<comment type="caution">
    <text evidence="1">The sequence shown here is derived from an EMBL/GenBank/DDBJ whole genome shotgun (WGS) entry which is preliminary data.</text>
</comment>
<evidence type="ECO:0000313" key="2">
    <source>
        <dbReference type="Proteomes" id="UP000765509"/>
    </source>
</evidence>
<dbReference type="Proteomes" id="UP000765509">
    <property type="component" value="Unassembled WGS sequence"/>
</dbReference>
<sequence length="239" mass="27306">MRGRRERVVTKKRGLQLLDPIFPGPLKIHLKRSSITRRARRGRIYKSKKDKPHAALLNKENKLISHGKESRIKEDSPKGEDLKLGYDFLYHFNPLIDWKNGLITYDSRHKNSSGISSLTSKDFANDVNSFSLVGEINTPSPPSSVHIPSIIPPQSLLPSRYKVFKEIKDVGEDVAISSINLFQGDMDLPPLSFHASMEEQWDDEEEPKEIETLLKIVPPAYHHHFDVFSKVKAEKLPSY</sequence>
<reference evidence="1" key="1">
    <citation type="submission" date="2021-03" db="EMBL/GenBank/DDBJ databases">
        <title>Draft genome sequence of rust myrtle Austropuccinia psidii MF-1, a brazilian biotype.</title>
        <authorList>
            <person name="Quecine M.C."/>
            <person name="Pachon D.M.R."/>
            <person name="Bonatelli M.L."/>
            <person name="Correr F.H."/>
            <person name="Franceschini L.M."/>
            <person name="Leite T.F."/>
            <person name="Margarido G.R.A."/>
            <person name="Almeida C.A."/>
            <person name="Ferrarezi J.A."/>
            <person name="Labate C.A."/>
        </authorList>
    </citation>
    <scope>NUCLEOTIDE SEQUENCE</scope>
    <source>
        <strain evidence="1">MF-1</strain>
    </source>
</reference>
<name>A0A9Q3BAM9_9BASI</name>
<dbReference type="EMBL" id="AVOT02000195">
    <property type="protein sequence ID" value="MBW0461642.1"/>
    <property type="molecule type" value="Genomic_DNA"/>
</dbReference>
<keyword evidence="2" id="KW-1185">Reference proteome</keyword>
<dbReference type="AlphaFoldDB" id="A0A9Q3BAM9"/>
<protein>
    <submittedName>
        <fullName evidence="1">Uncharacterized protein</fullName>
    </submittedName>
</protein>
<proteinExistence type="predicted"/>
<organism evidence="1 2">
    <name type="scientific">Austropuccinia psidii MF-1</name>
    <dbReference type="NCBI Taxonomy" id="1389203"/>
    <lineage>
        <taxon>Eukaryota</taxon>
        <taxon>Fungi</taxon>
        <taxon>Dikarya</taxon>
        <taxon>Basidiomycota</taxon>
        <taxon>Pucciniomycotina</taxon>
        <taxon>Pucciniomycetes</taxon>
        <taxon>Pucciniales</taxon>
        <taxon>Sphaerophragmiaceae</taxon>
        <taxon>Austropuccinia</taxon>
    </lineage>
</organism>
<evidence type="ECO:0000313" key="1">
    <source>
        <dbReference type="EMBL" id="MBW0461642.1"/>
    </source>
</evidence>